<dbReference type="GO" id="GO:0061014">
    <property type="term" value="P:positive regulation of mRNA catabolic process"/>
    <property type="evidence" value="ECO:0007669"/>
    <property type="project" value="TreeGrafter"/>
</dbReference>
<proteinExistence type="inferred from homology"/>
<dbReference type="GO" id="GO:0009615">
    <property type="term" value="P:response to virus"/>
    <property type="evidence" value="ECO:0007669"/>
    <property type="project" value="TreeGrafter"/>
</dbReference>
<feature type="zinc finger region" description="C3H1-type" evidence="14">
    <location>
        <begin position="82"/>
        <end position="103"/>
    </location>
</feature>
<keyword evidence="9 14" id="KW-0863">Zinc-finger</keyword>
<dbReference type="GO" id="GO:0003950">
    <property type="term" value="F:NAD+ poly-ADP-ribosyltransferase activity"/>
    <property type="evidence" value="ECO:0007669"/>
    <property type="project" value="InterPro"/>
</dbReference>
<accession>A0A670XZ74</accession>
<dbReference type="PROSITE" id="PS50918">
    <property type="entry name" value="WWE"/>
    <property type="match status" value="1"/>
</dbReference>
<evidence type="ECO:0000256" key="4">
    <source>
        <dbReference type="ARBA" id="ARBA00022553"/>
    </source>
</evidence>
<dbReference type="PROSITE" id="PS51059">
    <property type="entry name" value="PARP_CATALYTIC"/>
    <property type="match status" value="1"/>
</dbReference>
<sequence length="643" mass="73540">MADPAVCSYLTKVLCSRGGCVRLSELPDEMGLSLSQLRQVLEDAGQARFLSARRGSDLCVLAVSPVRLCVRQVCMGCERLHLCKLNLRGRCRVNSCKYSHDIFSETNRKILKNHELSGLNEEELCVLLLQNDPFLLPDVCGAYNKGGGTCTLNDSCSRLHICRYFLKGECRFPRCKRSHNLLDPLATSLLISEGLDQDTIWNIQAICDARIAAFIRDLREPFYTLPSFLGPLPISEHLFFSFPSFSLYVADFVISGPNLFPFCNFSFFIGVKRAPRSPSAEKAKSDNICLHYVWQFCKNKNNCSMIHYDLPYRWQIFTNNGWKDLPRREEIERAYCDPNITRASKGDFVTMTSVMVPIRRLSTVSSVTKDPKFVMTTKWLWYWKNDLGQWIEYGKQDKQLQPASLTSDDLENLFLADPNGNIQFEAGSQKYLLSFKSKESHFNGLRVPSVQISPCMAIELNKGSPEFLKIENLFQLTMKNYKIHKIERIQNPSLWQVYQWQKEQMKKKKGGQKIDERLLFHGTSSSSLKAICTDNFDWRLCGTNGTVYGKGSYFARDASYSDNYSQAKEDEKAMFLAQVLVGEFAVGRQVYTRPPAKLANVLNSYDSCVDNTINPSIFVIFEKHQAYPAYLIFYREEKKCVLS</sequence>
<feature type="domain" description="C3H1-type" evidence="15">
    <location>
        <begin position="82"/>
        <end position="103"/>
    </location>
</feature>
<keyword evidence="3" id="KW-0963">Cytoplasm</keyword>
<gene>
    <name evidence="18" type="primary">LOC113437362</name>
</gene>
<comment type="subcellular location">
    <subcellularLocation>
        <location evidence="2">Cytoplasm</location>
    </subcellularLocation>
    <subcellularLocation>
        <location evidence="1">Nucleus</location>
    </subcellularLocation>
</comment>
<evidence type="ECO:0000256" key="7">
    <source>
        <dbReference type="ARBA" id="ARBA00022723"/>
    </source>
</evidence>
<dbReference type="Pfam" id="PF02825">
    <property type="entry name" value="WWE"/>
    <property type="match status" value="1"/>
</dbReference>
<dbReference type="SUPFAM" id="SSF117839">
    <property type="entry name" value="WWE domain"/>
    <property type="match status" value="1"/>
</dbReference>
<dbReference type="SMART" id="SM00356">
    <property type="entry name" value="ZnF_C3H1"/>
    <property type="match status" value="3"/>
</dbReference>
<evidence type="ECO:0000256" key="2">
    <source>
        <dbReference type="ARBA" id="ARBA00004496"/>
    </source>
</evidence>
<evidence type="ECO:0000256" key="9">
    <source>
        <dbReference type="ARBA" id="ARBA00022771"/>
    </source>
</evidence>
<dbReference type="OMA" id="KWKSPTS"/>
<evidence type="ECO:0000256" key="14">
    <source>
        <dbReference type="PROSITE-ProRule" id="PRU00723"/>
    </source>
</evidence>
<name>A0A670XZ74_PSETE</name>
<feature type="domain" description="WWE" evidence="16">
    <location>
        <begin position="366"/>
        <end position="454"/>
    </location>
</feature>
<dbReference type="SUPFAM" id="SSF56399">
    <property type="entry name" value="ADP-ribosylation"/>
    <property type="match status" value="1"/>
</dbReference>
<evidence type="ECO:0000313" key="19">
    <source>
        <dbReference type="Proteomes" id="UP000472273"/>
    </source>
</evidence>
<dbReference type="Pfam" id="PF18606">
    <property type="entry name" value="HTH_53"/>
    <property type="match status" value="1"/>
</dbReference>
<dbReference type="Gene3D" id="1.10.10.10">
    <property type="entry name" value="Winged helix-like DNA-binding domain superfamily/Winged helix DNA-binding domain"/>
    <property type="match status" value="1"/>
</dbReference>
<dbReference type="InterPro" id="IPR012317">
    <property type="entry name" value="Poly(ADP-ribose)pol_cat_dom"/>
</dbReference>
<evidence type="ECO:0000256" key="1">
    <source>
        <dbReference type="ARBA" id="ARBA00004123"/>
    </source>
</evidence>
<evidence type="ECO:0000256" key="12">
    <source>
        <dbReference type="ARBA" id="ARBA00023242"/>
    </source>
</evidence>
<comment type="similarity">
    <text evidence="13">Belongs to the ARTD/PARP family.</text>
</comment>
<keyword evidence="8" id="KW-0677">Repeat</keyword>
<dbReference type="GO" id="GO:0005737">
    <property type="term" value="C:cytoplasm"/>
    <property type="evidence" value="ECO:0007669"/>
    <property type="project" value="UniProtKB-SubCell"/>
</dbReference>
<dbReference type="GO" id="GO:1990404">
    <property type="term" value="F:NAD+-protein mono-ADP-ribosyltransferase activity"/>
    <property type="evidence" value="ECO:0007669"/>
    <property type="project" value="TreeGrafter"/>
</dbReference>
<keyword evidence="4" id="KW-0597">Phosphoprotein</keyword>
<dbReference type="FunFam" id="3.90.228.10:FF:000008">
    <property type="entry name" value="Poly [ADP-ribose] polymerase"/>
    <property type="match status" value="1"/>
</dbReference>
<evidence type="ECO:0000259" key="16">
    <source>
        <dbReference type="PROSITE" id="PS50918"/>
    </source>
</evidence>
<dbReference type="GO" id="GO:0008270">
    <property type="term" value="F:zinc ion binding"/>
    <property type="evidence" value="ECO:0007669"/>
    <property type="project" value="UniProtKB-KW"/>
</dbReference>
<feature type="zinc finger region" description="C3H1-type" evidence="14">
    <location>
        <begin position="161"/>
        <end position="182"/>
    </location>
</feature>
<organism evidence="18 19">
    <name type="scientific">Pseudonaja textilis</name>
    <name type="common">Eastern brown snake</name>
    <dbReference type="NCBI Taxonomy" id="8673"/>
    <lineage>
        <taxon>Eukaryota</taxon>
        <taxon>Metazoa</taxon>
        <taxon>Chordata</taxon>
        <taxon>Craniata</taxon>
        <taxon>Vertebrata</taxon>
        <taxon>Euteleostomi</taxon>
        <taxon>Lepidosauria</taxon>
        <taxon>Squamata</taxon>
        <taxon>Bifurcata</taxon>
        <taxon>Unidentata</taxon>
        <taxon>Episquamata</taxon>
        <taxon>Toxicofera</taxon>
        <taxon>Serpentes</taxon>
        <taxon>Colubroidea</taxon>
        <taxon>Elapidae</taxon>
        <taxon>Hydrophiinae</taxon>
        <taxon>Pseudonaja</taxon>
    </lineage>
</organism>
<keyword evidence="12" id="KW-0539">Nucleus</keyword>
<dbReference type="PANTHER" id="PTHR45740">
    <property type="entry name" value="POLY [ADP-RIBOSE] POLYMERASE"/>
    <property type="match status" value="1"/>
</dbReference>
<evidence type="ECO:0000256" key="6">
    <source>
        <dbReference type="ARBA" id="ARBA00022679"/>
    </source>
</evidence>
<evidence type="ECO:0000256" key="10">
    <source>
        <dbReference type="ARBA" id="ARBA00022833"/>
    </source>
</evidence>
<feature type="domain" description="C3H1-type" evidence="15">
    <location>
        <begin position="161"/>
        <end position="182"/>
    </location>
</feature>
<dbReference type="Pfam" id="PF25261">
    <property type="entry name" value="zf-CCCH_PARP12"/>
    <property type="match status" value="2"/>
</dbReference>
<keyword evidence="19" id="KW-1185">Reference proteome</keyword>
<dbReference type="Ensembl" id="ENSPTXT00000002415.1">
    <property type="protein sequence ID" value="ENSPTXP00000002347.1"/>
    <property type="gene ID" value="ENSPTXG00000001842.1"/>
</dbReference>
<keyword evidence="10 14" id="KW-0862">Zinc</keyword>
<evidence type="ECO:0000259" key="15">
    <source>
        <dbReference type="PROSITE" id="PS50103"/>
    </source>
</evidence>
<dbReference type="Gene3D" id="3.90.228.10">
    <property type="match status" value="1"/>
</dbReference>
<dbReference type="InterPro" id="IPR041360">
    <property type="entry name" value="ZAP_HTH"/>
</dbReference>
<dbReference type="CDD" id="cd01439">
    <property type="entry name" value="TCCD_inducible_PARP_like"/>
    <property type="match status" value="1"/>
</dbReference>
<evidence type="ECO:0000313" key="18">
    <source>
        <dbReference type="Ensembl" id="ENSPTXP00000002347.1"/>
    </source>
</evidence>
<evidence type="ECO:0000256" key="8">
    <source>
        <dbReference type="ARBA" id="ARBA00022737"/>
    </source>
</evidence>
<dbReference type="InterPro" id="IPR037197">
    <property type="entry name" value="WWE_dom_sf"/>
</dbReference>
<evidence type="ECO:0000259" key="17">
    <source>
        <dbReference type="PROSITE" id="PS51059"/>
    </source>
</evidence>
<dbReference type="AlphaFoldDB" id="A0A670XZ74"/>
<dbReference type="InterPro" id="IPR036388">
    <property type="entry name" value="WH-like_DNA-bd_sf"/>
</dbReference>
<dbReference type="InterPro" id="IPR004170">
    <property type="entry name" value="WWE_dom"/>
</dbReference>
<dbReference type="GeneTree" id="ENSGT00940000165407"/>
<dbReference type="PANTHER" id="PTHR45740:SF8">
    <property type="entry name" value="ZINC FINGER CCCH-TYPE ANTIVIRAL PROTEIN 1"/>
    <property type="match status" value="1"/>
</dbReference>
<dbReference type="InterPro" id="IPR051712">
    <property type="entry name" value="ARTD-AVP"/>
</dbReference>
<evidence type="ECO:0000256" key="11">
    <source>
        <dbReference type="ARBA" id="ARBA00023027"/>
    </source>
</evidence>
<dbReference type="InterPro" id="IPR057602">
    <property type="entry name" value="Zfn-CCCH_PARP12"/>
</dbReference>
<evidence type="ECO:0000256" key="5">
    <source>
        <dbReference type="ARBA" id="ARBA00022676"/>
    </source>
</evidence>
<protein>
    <recommendedName>
        <fullName evidence="20">Poly(ADP-ribose) polymerase family member 12</fullName>
    </recommendedName>
</protein>
<keyword evidence="7 14" id="KW-0479">Metal-binding</keyword>
<keyword evidence="6" id="KW-0808">Transferase</keyword>
<dbReference type="GO" id="GO:0005634">
    <property type="term" value="C:nucleus"/>
    <property type="evidence" value="ECO:0007669"/>
    <property type="project" value="UniProtKB-SubCell"/>
</dbReference>
<dbReference type="Gene3D" id="3.30.720.50">
    <property type="match status" value="1"/>
</dbReference>
<feature type="domain" description="PARP catalytic" evidence="17">
    <location>
        <begin position="443"/>
        <end position="643"/>
    </location>
</feature>
<keyword evidence="5" id="KW-0328">Glycosyltransferase</keyword>
<dbReference type="PROSITE" id="PS50103">
    <property type="entry name" value="ZF_C3H1"/>
    <property type="match status" value="2"/>
</dbReference>
<keyword evidence="11" id="KW-0520">NAD</keyword>
<dbReference type="Proteomes" id="UP000472273">
    <property type="component" value="Unplaced"/>
</dbReference>
<reference evidence="18" key="1">
    <citation type="submission" date="2025-08" db="UniProtKB">
        <authorList>
            <consortium name="Ensembl"/>
        </authorList>
    </citation>
    <scope>IDENTIFICATION</scope>
</reference>
<evidence type="ECO:0008006" key="20">
    <source>
        <dbReference type="Google" id="ProtNLM"/>
    </source>
</evidence>
<dbReference type="Pfam" id="PF00644">
    <property type="entry name" value="PARP"/>
    <property type="match status" value="1"/>
</dbReference>
<evidence type="ECO:0000256" key="3">
    <source>
        <dbReference type="ARBA" id="ARBA00022490"/>
    </source>
</evidence>
<reference evidence="18" key="2">
    <citation type="submission" date="2025-09" db="UniProtKB">
        <authorList>
            <consortium name="Ensembl"/>
        </authorList>
    </citation>
    <scope>IDENTIFICATION</scope>
</reference>
<dbReference type="Pfam" id="PF23466">
    <property type="entry name" value="WWE_4"/>
    <property type="match status" value="1"/>
</dbReference>
<dbReference type="GO" id="GO:0003723">
    <property type="term" value="F:RNA binding"/>
    <property type="evidence" value="ECO:0007669"/>
    <property type="project" value="TreeGrafter"/>
</dbReference>
<evidence type="ECO:0000256" key="13">
    <source>
        <dbReference type="ARBA" id="ARBA00024347"/>
    </source>
</evidence>
<dbReference type="GO" id="GO:0032481">
    <property type="term" value="P:positive regulation of type I interferon production"/>
    <property type="evidence" value="ECO:0007669"/>
    <property type="project" value="TreeGrafter"/>
</dbReference>
<dbReference type="InterPro" id="IPR000571">
    <property type="entry name" value="Znf_CCCH"/>
</dbReference>